<evidence type="ECO:0000313" key="2">
    <source>
        <dbReference type="EMBL" id="GIY62851.1"/>
    </source>
</evidence>
<keyword evidence="3" id="KW-1185">Reference proteome</keyword>
<feature type="region of interest" description="Disordered" evidence="1">
    <location>
        <begin position="19"/>
        <end position="59"/>
    </location>
</feature>
<sequence length="199" mass="23282">MSETVTFFRERKKNIWNGNLFQHPLPPPPTPYPTPPYLPNQSFSKARHQRDPEFARKDSSQTKFRKTALKFGERTAPSCSTTRRNKLEKKGNEEIRLFFFFCICYVRNGYFLSKKKEKYLEWKSFPTSSSASRYPLRTLPSESILLKRASSKESRGRKKRIPNEIPENCSEIRRANGPVLFESHSILTGVPFRSTEIRI</sequence>
<organism evidence="2 3">
    <name type="scientific">Caerostris extrusa</name>
    <name type="common">Bark spider</name>
    <name type="synonym">Caerostris bankana</name>
    <dbReference type="NCBI Taxonomy" id="172846"/>
    <lineage>
        <taxon>Eukaryota</taxon>
        <taxon>Metazoa</taxon>
        <taxon>Ecdysozoa</taxon>
        <taxon>Arthropoda</taxon>
        <taxon>Chelicerata</taxon>
        <taxon>Arachnida</taxon>
        <taxon>Araneae</taxon>
        <taxon>Araneomorphae</taxon>
        <taxon>Entelegynae</taxon>
        <taxon>Araneoidea</taxon>
        <taxon>Araneidae</taxon>
        <taxon>Caerostris</taxon>
    </lineage>
</organism>
<feature type="compositionally biased region" description="Basic and acidic residues" evidence="1">
    <location>
        <begin position="49"/>
        <end position="59"/>
    </location>
</feature>
<dbReference type="Proteomes" id="UP001054945">
    <property type="component" value="Unassembled WGS sequence"/>
</dbReference>
<dbReference type="EMBL" id="BPLR01013677">
    <property type="protein sequence ID" value="GIY62851.1"/>
    <property type="molecule type" value="Genomic_DNA"/>
</dbReference>
<feature type="compositionally biased region" description="Pro residues" evidence="1">
    <location>
        <begin position="24"/>
        <end position="38"/>
    </location>
</feature>
<evidence type="ECO:0000313" key="3">
    <source>
        <dbReference type="Proteomes" id="UP001054945"/>
    </source>
</evidence>
<accession>A0AAV4UYP3</accession>
<name>A0AAV4UYP3_CAEEX</name>
<gene>
    <name evidence="2" type="ORF">CEXT_27621</name>
</gene>
<proteinExistence type="predicted"/>
<evidence type="ECO:0000256" key="1">
    <source>
        <dbReference type="SAM" id="MobiDB-lite"/>
    </source>
</evidence>
<reference evidence="2 3" key="1">
    <citation type="submission" date="2021-06" db="EMBL/GenBank/DDBJ databases">
        <title>Caerostris extrusa draft genome.</title>
        <authorList>
            <person name="Kono N."/>
            <person name="Arakawa K."/>
        </authorList>
    </citation>
    <scope>NUCLEOTIDE SEQUENCE [LARGE SCALE GENOMIC DNA]</scope>
</reference>
<protein>
    <submittedName>
        <fullName evidence="2">Uncharacterized protein</fullName>
    </submittedName>
</protein>
<dbReference type="AlphaFoldDB" id="A0AAV4UYP3"/>
<comment type="caution">
    <text evidence="2">The sequence shown here is derived from an EMBL/GenBank/DDBJ whole genome shotgun (WGS) entry which is preliminary data.</text>
</comment>